<evidence type="ECO:0008006" key="4">
    <source>
        <dbReference type="Google" id="ProtNLM"/>
    </source>
</evidence>
<evidence type="ECO:0000313" key="3">
    <source>
        <dbReference type="Proteomes" id="UP000003494"/>
    </source>
</evidence>
<organism evidence="2 3">
    <name type="scientific">Shuttleworthella satelles DSM 14600</name>
    <dbReference type="NCBI Taxonomy" id="626523"/>
    <lineage>
        <taxon>Bacteria</taxon>
        <taxon>Bacillati</taxon>
        <taxon>Bacillota</taxon>
        <taxon>Clostridia</taxon>
        <taxon>Lachnospirales</taxon>
        <taxon>Lachnospiraceae</taxon>
        <taxon>Shuttleworthella</taxon>
    </lineage>
</organism>
<dbReference type="PANTHER" id="PTHR11328">
    <property type="entry name" value="MAJOR FACILITATOR SUPERFAMILY DOMAIN-CONTAINING PROTEIN"/>
    <property type="match status" value="1"/>
</dbReference>
<accession>C4GDP8</accession>
<sequence length="534" mass="58779">MEPIFSIIGKEVGSAEGEEILQICVAFRTAYGKGEKSMGNSKYDREGGIHRVPIWRIGGFALNNTATNIWLLLMSFIAYYINGWVGLGVVLAGSFSMIMRIWDGVTDPFVGYLLDKTNGRLGKNRPFMVIGNIVLAFCAFLMIFVTPVIPAGALRVGWFIAVNCIYYLGYTCQCVVTKAAQTCLTNDPKQRPLFSVFDAIYNLILFSGGQMFIAGLAKKYGGFTKDIMLYKELWMIVASVSAVFTVIAVISIWPKDQEKYYGTGQAIRVTFRDYFETIRHNRAIQMLVLAASTDKLGATAKTAAVTTIMFGVVAGNYALSGTFTLYTAIGNIIFIFLGLGYIATKFGQRRAMVTSSWLALFGNIALIALWMLGDPRTLNLPGNKGFVGFSFFTVALLVLTIFTGGFQNVAGSIVIPMTADCADFETYRTGKYVPGLMGTLFSFVDKLVSSFAPFIASICLASIGFKDVMPDVDTPYSLKLKVVGVFLMYGLIVFGLICNLIAMKFYPLTAEKMEEVRRQIAQIKEEKKTVQVDS</sequence>
<feature type="transmembrane region" description="Helical" evidence="1">
    <location>
        <begin position="485"/>
        <end position="508"/>
    </location>
</feature>
<gene>
    <name evidence="2" type="ORF">GCWU000342_02222</name>
</gene>
<feature type="transmembrane region" description="Helical" evidence="1">
    <location>
        <begin position="447"/>
        <end position="465"/>
    </location>
</feature>
<feature type="transmembrane region" description="Helical" evidence="1">
    <location>
        <begin position="69"/>
        <end position="92"/>
    </location>
</feature>
<dbReference type="HOGENOM" id="CLU_042905_0_0_9"/>
<reference evidence="2" key="1">
    <citation type="submission" date="2009-04" db="EMBL/GenBank/DDBJ databases">
        <authorList>
            <person name="Weinstock G."/>
            <person name="Sodergren E."/>
            <person name="Clifton S."/>
            <person name="Fulton L."/>
            <person name="Fulton B."/>
            <person name="Courtney L."/>
            <person name="Fronick C."/>
            <person name="Harrison M."/>
            <person name="Strong C."/>
            <person name="Farmer C."/>
            <person name="Delahaunty K."/>
            <person name="Markovic C."/>
            <person name="Hall O."/>
            <person name="Minx P."/>
            <person name="Tomlinson C."/>
            <person name="Mitreva M."/>
            <person name="Nelson J."/>
            <person name="Hou S."/>
            <person name="Wollam A."/>
            <person name="Pepin K.H."/>
            <person name="Johnson M."/>
            <person name="Bhonagiri V."/>
            <person name="Nash W.E."/>
            <person name="Warren W."/>
            <person name="Chinwalla A."/>
            <person name="Mardis E.R."/>
            <person name="Wilson R.K."/>
        </authorList>
    </citation>
    <scope>NUCLEOTIDE SEQUENCE [LARGE SCALE GENOMIC DNA]</scope>
    <source>
        <strain evidence="2">DSM 14600</strain>
    </source>
</reference>
<evidence type="ECO:0000313" key="2">
    <source>
        <dbReference type="EMBL" id="EEP27527.1"/>
    </source>
</evidence>
<keyword evidence="1" id="KW-0472">Membrane</keyword>
<dbReference type="GO" id="GO:0015293">
    <property type="term" value="F:symporter activity"/>
    <property type="evidence" value="ECO:0007669"/>
    <property type="project" value="InterPro"/>
</dbReference>
<dbReference type="AlphaFoldDB" id="C4GDP8"/>
<evidence type="ECO:0000256" key="1">
    <source>
        <dbReference type="SAM" id="Phobius"/>
    </source>
</evidence>
<keyword evidence="1" id="KW-0812">Transmembrane</keyword>
<dbReference type="Pfam" id="PF13347">
    <property type="entry name" value="MFS_2"/>
    <property type="match status" value="1"/>
</dbReference>
<dbReference type="InterPro" id="IPR036259">
    <property type="entry name" value="MFS_trans_sf"/>
</dbReference>
<keyword evidence="1" id="KW-1133">Transmembrane helix</keyword>
<dbReference type="GO" id="GO:0008643">
    <property type="term" value="P:carbohydrate transport"/>
    <property type="evidence" value="ECO:0007669"/>
    <property type="project" value="InterPro"/>
</dbReference>
<dbReference type="InterPro" id="IPR039672">
    <property type="entry name" value="MFS_2"/>
</dbReference>
<feature type="transmembrane region" description="Helical" evidence="1">
    <location>
        <begin position="233"/>
        <end position="253"/>
    </location>
</feature>
<dbReference type="STRING" id="626523.GCWU000342_02222"/>
<dbReference type="Proteomes" id="UP000003494">
    <property type="component" value="Unassembled WGS sequence"/>
</dbReference>
<dbReference type="eggNOG" id="COG2211">
    <property type="taxonomic scope" value="Bacteria"/>
</dbReference>
<dbReference type="PANTHER" id="PTHR11328:SF28">
    <property type="entry name" value="MAJOR FACILITATOR SUPERFAMILY DOMAIN-CONTAINING PROTEIN 12"/>
    <property type="match status" value="1"/>
</dbReference>
<feature type="transmembrane region" description="Helical" evidence="1">
    <location>
        <begin position="385"/>
        <end position="406"/>
    </location>
</feature>
<dbReference type="GO" id="GO:0005886">
    <property type="term" value="C:plasma membrane"/>
    <property type="evidence" value="ECO:0007669"/>
    <property type="project" value="TreeGrafter"/>
</dbReference>
<comment type="caution">
    <text evidence="2">The sequence shown here is derived from an EMBL/GenBank/DDBJ whole genome shotgun (WGS) entry which is preliminary data.</text>
</comment>
<dbReference type="EMBL" id="ACIP02000007">
    <property type="protein sequence ID" value="EEP27527.1"/>
    <property type="molecule type" value="Genomic_DNA"/>
</dbReference>
<dbReference type="SUPFAM" id="SSF103473">
    <property type="entry name" value="MFS general substrate transporter"/>
    <property type="match status" value="1"/>
</dbReference>
<dbReference type="Gene3D" id="1.20.1250.20">
    <property type="entry name" value="MFS general substrate transporter like domains"/>
    <property type="match status" value="1"/>
</dbReference>
<proteinExistence type="predicted"/>
<feature type="transmembrane region" description="Helical" evidence="1">
    <location>
        <begin position="156"/>
        <end position="180"/>
    </location>
</feature>
<feature type="transmembrane region" description="Helical" evidence="1">
    <location>
        <begin position="356"/>
        <end position="373"/>
    </location>
</feature>
<protein>
    <recommendedName>
        <fullName evidence="4">Glycoside/pentoside/hexuronide transporter</fullName>
    </recommendedName>
</protein>
<name>C4GDP8_9FIRM</name>
<feature type="transmembrane region" description="Helical" evidence="1">
    <location>
        <begin position="325"/>
        <end position="344"/>
    </location>
</feature>
<feature type="transmembrane region" description="Helical" evidence="1">
    <location>
        <begin position="302"/>
        <end position="319"/>
    </location>
</feature>
<keyword evidence="3" id="KW-1185">Reference proteome</keyword>
<feature type="transmembrane region" description="Helical" evidence="1">
    <location>
        <begin position="127"/>
        <end position="150"/>
    </location>
</feature>
<feature type="transmembrane region" description="Helical" evidence="1">
    <location>
        <begin position="192"/>
        <end position="213"/>
    </location>
</feature>